<protein>
    <submittedName>
        <fullName evidence="1">Uncharacterized protein</fullName>
    </submittedName>
</protein>
<accession>A0AA44JDN6</accession>
<reference evidence="1" key="1">
    <citation type="journal article" date="2020" name="Science">
        <title>Unexpected conservation and global transmission of agrobacterial virulence plasmids.</title>
        <authorList>
            <person name="Weisberg A.J."/>
            <person name="Davis E.W. 2nd"/>
            <person name="Tabima J."/>
            <person name="Belcher M.S."/>
            <person name="Miller M."/>
            <person name="Kuo C.H."/>
            <person name="Loper J.E."/>
            <person name="Grunwald N.J."/>
            <person name="Putnam M.L."/>
            <person name="Chang J.H."/>
        </authorList>
    </citation>
    <scope>NUCLEOTIDE SEQUENCE</scope>
    <source>
        <strain evidence="1">17-1853-1a</strain>
    </source>
</reference>
<dbReference type="Proteomes" id="UP000702952">
    <property type="component" value="Unassembled WGS sequence"/>
</dbReference>
<dbReference type="RefSeq" id="WP_065659862.1">
    <property type="nucleotide sequence ID" value="NZ_CP123838.1"/>
</dbReference>
<dbReference type="EMBL" id="JAAMAY010000039">
    <property type="protein sequence ID" value="NTC31633.1"/>
    <property type="molecule type" value="Genomic_DNA"/>
</dbReference>
<sequence length="102" mass="11866">MREAEVLEFVIVPPYRKRHEVAASEAHFADFLKRRFRGYSFKVAGIAPVGSDDDDTFHVIPIMNFMDDAGKMRMCEPPQPWVLQEISEACREFSSSKRRWLS</sequence>
<gene>
    <name evidence="1" type="ORF">G6M46_26220</name>
</gene>
<evidence type="ECO:0000313" key="1">
    <source>
        <dbReference type="EMBL" id="NTC31633.1"/>
    </source>
</evidence>
<name>A0AA44JDN6_AGRTU</name>
<comment type="caution">
    <text evidence="1">The sequence shown here is derived from an EMBL/GenBank/DDBJ whole genome shotgun (WGS) entry which is preliminary data.</text>
</comment>
<dbReference type="AlphaFoldDB" id="A0AA44JDN6"/>
<evidence type="ECO:0000313" key="2">
    <source>
        <dbReference type="Proteomes" id="UP000702952"/>
    </source>
</evidence>
<organism evidence="1 2">
    <name type="scientific">Agrobacterium tumefaciens</name>
    <dbReference type="NCBI Taxonomy" id="358"/>
    <lineage>
        <taxon>Bacteria</taxon>
        <taxon>Pseudomonadati</taxon>
        <taxon>Pseudomonadota</taxon>
        <taxon>Alphaproteobacteria</taxon>
        <taxon>Hyphomicrobiales</taxon>
        <taxon>Rhizobiaceae</taxon>
        <taxon>Rhizobium/Agrobacterium group</taxon>
        <taxon>Agrobacterium</taxon>
        <taxon>Agrobacterium tumefaciens complex</taxon>
    </lineage>
</organism>
<proteinExistence type="predicted"/>